<dbReference type="InterPro" id="IPR011041">
    <property type="entry name" value="Quinoprot_gluc/sorb_DH_b-prop"/>
</dbReference>
<sequence length="388" mass="42850">MMKRLVMAITGVLLMFSLAACWGGGSKEPESTDVSEETSGPSLSSIFGTRTFDKPVGLEQRAGSEDILYIIEQPGRIVSMNLKHPSDKPVNVLDITERVNDDGNEQGLLGLAFHPKHPNQAYVNYTTQTHTVIARYDADPNQPERLDPSSEQILLTFEQPYANHNGGQLAFGPDGYLYIATGDGGSGGDPHNNGQNLNSLLGKILRIDVDRSANGQAYAIPADNPFIGKGKEEIYAYGLRNPWRFSFDEATGKLWAADVGQDRFEEINVVEKGKNYGWHIQEGTECFKPKEGCNKSGLEQPLFTYGRDQGVSITGGYVYRGEQLTEFVGWYVYADYGMGTLWALRQRGDGTVENKTLLQSDANITSFGRDSEGELYICTQDGEILRLF</sequence>
<feature type="domain" description="Glucose/Sorbosone dehydrogenase" evidence="3">
    <location>
        <begin position="68"/>
        <end position="386"/>
    </location>
</feature>
<evidence type="ECO:0000313" key="4">
    <source>
        <dbReference type="EMBL" id="MEQ4481100.1"/>
    </source>
</evidence>
<dbReference type="SUPFAM" id="SSF50952">
    <property type="entry name" value="Soluble quinoprotein glucose dehydrogenase"/>
    <property type="match status" value="1"/>
</dbReference>
<evidence type="ECO:0000256" key="1">
    <source>
        <dbReference type="SAM" id="MobiDB-lite"/>
    </source>
</evidence>
<keyword evidence="2" id="KW-0732">Signal</keyword>
<protein>
    <submittedName>
        <fullName evidence="4">PQQ-dependent sugar dehydrogenase</fullName>
    </submittedName>
</protein>
<evidence type="ECO:0000259" key="3">
    <source>
        <dbReference type="Pfam" id="PF07995"/>
    </source>
</evidence>
<proteinExistence type="predicted"/>
<organism evidence="4 5">
    <name type="scientific">Cohnella silvisoli</name>
    <dbReference type="NCBI Taxonomy" id="2873699"/>
    <lineage>
        <taxon>Bacteria</taxon>
        <taxon>Bacillati</taxon>
        <taxon>Bacillota</taxon>
        <taxon>Bacilli</taxon>
        <taxon>Bacillales</taxon>
        <taxon>Paenibacillaceae</taxon>
        <taxon>Cohnella</taxon>
    </lineage>
</organism>
<dbReference type="Proteomes" id="UP001493487">
    <property type="component" value="Unassembled WGS sequence"/>
</dbReference>
<evidence type="ECO:0000313" key="5">
    <source>
        <dbReference type="Proteomes" id="UP001493487"/>
    </source>
</evidence>
<dbReference type="PANTHER" id="PTHR19328:SF75">
    <property type="entry name" value="ALDOSE SUGAR DEHYDROGENASE YLII"/>
    <property type="match status" value="1"/>
</dbReference>
<feature type="region of interest" description="Disordered" evidence="1">
    <location>
        <begin position="27"/>
        <end position="46"/>
    </location>
</feature>
<reference evidence="4 5" key="1">
    <citation type="journal article" date="2023" name="Genome Announc.">
        <title>Pan-Genome Analyses of the Genus Cohnella and Proposal of the Novel Species Cohnella silvisoli sp. nov., Isolated from Forest Soil.</title>
        <authorList>
            <person name="Wang C."/>
            <person name="Mao L."/>
            <person name="Bao G."/>
            <person name="Zhu H."/>
        </authorList>
    </citation>
    <scope>NUCLEOTIDE SEQUENCE [LARGE SCALE GENOMIC DNA]</scope>
    <source>
        <strain evidence="4 5">NL03-T5-1</strain>
    </source>
</reference>
<feature type="signal peptide" evidence="2">
    <location>
        <begin position="1"/>
        <end position="22"/>
    </location>
</feature>
<dbReference type="Gene3D" id="2.120.10.30">
    <property type="entry name" value="TolB, C-terminal domain"/>
    <property type="match status" value="1"/>
</dbReference>
<accession>A0ABV1KLX8</accession>
<feature type="compositionally biased region" description="Polar residues" evidence="1">
    <location>
        <begin position="37"/>
        <end position="46"/>
    </location>
</feature>
<dbReference type="EMBL" id="JASKHM010000001">
    <property type="protein sequence ID" value="MEQ4481100.1"/>
    <property type="molecule type" value="Genomic_DNA"/>
</dbReference>
<keyword evidence="5" id="KW-1185">Reference proteome</keyword>
<dbReference type="Pfam" id="PF07995">
    <property type="entry name" value="GSDH"/>
    <property type="match status" value="1"/>
</dbReference>
<gene>
    <name evidence="4" type="ORF">QJS35_01690</name>
</gene>
<evidence type="ECO:0000256" key="2">
    <source>
        <dbReference type="SAM" id="SignalP"/>
    </source>
</evidence>
<dbReference type="PROSITE" id="PS51257">
    <property type="entry name" value="PROKAR_LIPOPROTEIN"/>
    <property type="match status" value="1"/>
</dbReference>
<dbReference type="RefSeq" id="WP_232182416.1">
    <property type="nucleotide sequence ID" value="NZ_JAIOAP010000001.1"/>
</dbReference>
<dbReference type="InterPro" id="IPR012938">
    <property type="entry name" value="Glc/Sorbosone_DH"/>
</dbReference>
<dbReference type="PANTHER" id="PTHR19328">
    <property type="entry name" value="HEDGEHOG-INTERACTING PROTEIN"/>
    <property type="match status" value="1"/>
</dbReference>
<comment type="caution">
    <text evidence="4">The sequence shown here is derived from an EMBL/GenBank/DDBJ whole genome shotgun (WGS) entry which is preliminary data.</text>
</comment>
<feature type="chain" id="PRO_5046710608" evidence="2">
    <location>
        <begin position="23"/>
        <end position="388"/>
    </location>
</feature>
<name>A0ABV1KLX8_9BACL</name>
<dbReference type="InterPro" id="IPR011042">
    <property type="entry name" value="6-blade_b-propeller_TolB-like"/>
</dbReference>